<protein>
    <submittedName>
        <fullName evidence="5">Uncharacterized protein</fullName>
    </submittedName>
</protein>
<dbReference type="GO" id="GO:0017056">
    <property type="term" value="F:structural constituent of nuclear pore"/>
    <property type="evidence" value="ECO:0007669"/>
    <property type="project" value="TreeGrafter"/>
</dbReference>
<dbReference type="EMBL" id="JAPWTK010000025">
    <property type="protein sequence ID" value="KAJ8957098.1"/>
    <property type="molecule type" value="Genomic_DNA"/>
</dbReference>
<evidence type="ECO:0000256" key="4">
    <source>
        <dbReference type="ARBA" id="ARBA00023242"/>
    </source>
</evidence>
<sequence>MSPVKIYPLLNSKIRKMQKVEKSSREVSPRELMSRELVIKYYPKSYTKNLSFSLICLISTNLQHWISYVLHKYKCLIIHPFLGGLVAVLLYYDGRKALVTTLLYLVQARTGVQWCVKVNPDVARYITDYTNQLMEGGLFHRIFELLRTFDLSKEIEKLQQNLALGGPKHRRQVTDLFNDTKSILADILESREEASGKIDDVNLYLQMALLSALDLSILHTREDGEEAVQLLPVLSDPSYILTVINEFLPTKPKWVCEGLQALSTFGLAVCISSLRDVPQNYQFQDAINKEEAFVDAAIEMNVFMFMHNILLENKTLYKESFLFKRVHNLITDFIFFHVPKSKGFKDEG</sequence>
<dbReference type="GO" id="GO:0044611">
    <property type="term" value="C:nuclear pore inner ring"/>
    <property type="evidence" value="ECO:0007669"/>
    <property type="project" value="TreeGrafter"/>
</dbReference>
<evidence type="ECO:0000256" key="3">
    <source>
        <dbReference type="ARBA" id="ARBA00022448"/>
    </source>
</evidence>
<comment type="similarity">
    <text evidence="2">Belongs to the NUP186/NUP192/NUP205 family.</text>
</comment>
<evidence type="ECO:0000256" key="1">
    <source>
        <dbReference type="ARBA" id="ARBA00004123"/>
    </source>
</evidence>
<accession>A0AAV8Z129</accession>
<name>A0AAV8Z129_9CUCU</name>
<reference evidence="5" key="1">
    <citation type="journal article" date="2023" name="Insect Mol. Biol.">
        <title>Genome sequencing provides insights into the evolution of gene families encoding plant cell wall-degrading enzymes in longhorned beetles.</title>
        <authorList>
            <person name="Shin N.R."/>
            <person name="Okamura Y."/>
            <person name="Kirsch R."/>
            <person name="Pauchet Y."/>
        </authorList>
    </citation>
    <scope>NUCLEOTIDE SEQUENCE</scope>
    <source>
        <strain evidence="5">AMC_N1</strain>
    </source>
</reference>
<gene>
    <name evidence="5" type="ORF">NQ318_007313</name>
</gene>
<evidence type="ECO:0000256" key="2">
    <source>
        <dbReference type="ARBA" id="ARBA00005892"/>
    </source>
</evidence>
<organism evidence="5 6">
    <name type="scientific">Aromia moschata</name>
    <dbReference type="NCBI Taxonomy" id="1265417"/>
    <lineage>
        <taxon>Eukaryota</taxon>
        <taxon>Metazoa</taxon>
        <taxon>Ecdysozoa</taxon>
        <taxon>Arthropoda</taxon>
        <taxon>Hexapoda</taxon>
        <taxon>Insecta</taxon>
        <taxon>Pterygota</taxon>
        <taxon>Neoptera</taxon>
        <taxon>Endopterygota</taxon>
        <taxon>Coleoptera</taxon>
        <taxon>Polyphaga</taxon>
        <taxon>Cucujiformia</taxon>
        <taxon>Chrysomeloidea</taxon>
        <taxon>Cerambycidae</taxon>
        <taxon>Cerambycinae</taxon>
        <taxon>Callichromatini</taxon>
        <taxon>Aromia</taxon>
    </lineage>
</organism>
<evidence type="ECO:0000313" key="5">
    <source>
        <dbReference type="EMBL" id="KAJ8957098.1"/>
    </source>
</evidence>
<keyword evidence="3" id="KW-0813">Transport</keyword>
<evidence type="ECO:0000313" key="6">
    <source>
        <dbReference type="Proteomes" id="UP001162162"/>
    </source>
</evidence>
<dbReference type="PANTHER" id="PTHR31344:SF0">
    <property type="entry name" value="NUCLEAR PORE COMPLEX PROTEIN NUP205"/>
    <property type="match status" value="1"/>
</dbReference>
<proteinExistence type="inferred from homology"/>
<dbReference type="AlphaFoldDB" id="A0AAV8Z129"/>
<comment type="subcellular location">
    <subcellularLocation>
        <location evidence="1">Nucleus</location>
    </subcellularLocation>
</comment>
<keyword evidence="4" id="KW-0539">Nucleus</keyword>
<dbReference type="InterPro" id="IPR021827">
    <property type="entry name" value="Nup186/Nup192/Nup205"/>
</dbReference>
<dbReference type="GO" id="GO:0006999">
    <property type="term" value="P:nuclear pore organization"/>
    <property type="evidence" value="ECO:0007669"/>
    <property type="project" value="TreeGrafter"/>
</dbReference>
<comment type="caution">
    <text evidence="5">The sequence shown here is derived from an EMBL/GenBank/DDBJ whole genome shotgun (WGS) entry which is preliminary data.</text>
</comment>
<dbReference type="Proteomes" id="UP001162162">
    <property type="component" value="Unassembled WGS sequence"/>
</dbReference>
<dbReference type="Pfam" id="PF11894">
    <property type="entry name" value="Nup192"/>
    <property type="match status" value="1"/>
</dbReference>
<keyword evidence="6" id="KW-1185">Reference proteome</keyword>
<dbReference type="PANTHER" id="PTHR31344">
    <property type="entry name" value="NUCLEAR PORE COMPLEX PROTEIN NUP205"/>
    <property type="match status" value="1"/>
</dbReference>